<protein>
    <recommendedName>
        <fullName evidence="3">glutathione transferase</fullName>
        <ecNumber evidence="3">2.5.1.18</ecNumber>
    </recommendedName>
</protein>
<dbReference type="CDD" id="cd03053">
    <property type="entry name" value="GST_N_Phi"/>
    <property type="match status" value="2"/>
</dbReference>
<comment type="catalytic activity">
    <reaction evidence="5">
        <text>RX + glutathione = an S-substituted glutathione + a halide anion + H(+)</text>
        <dbReference type="Rhea" id="RHEA:16437"/>
        <dbReference type="ChEBI" id="CHEBI:15378"/>
        <dbReference type="ChEBI" id="CHEBI:16042"/>
        <dbReference type="ChEBI" id="CHEBI:17792"/>
        <dbReference type="ChEBI" id="CHEBI:57925"/>
        <dbReference type="ChEBI" id="CHEBI:90779"/>
        <dbReference type="EC" id="2.5.1.18"/>
    </reaction>
</comment>
<sequence length="430" mass="47699">MAPVKVFGPAKSTAVARVLVCLEEVGAEYELVGVHIPAGEQKSPAHLARNPFGQVPAFQDGDLILFESRAIAKYILRKSASDLLKESNLAQSAMVDVWLEVESQTFDTAMSAITFQCLTIPTFMGGIADDKIVEENLGKLKKALEVYEARLGRFRYLAGDFISLADLSHFPMAHYLLATPHASVLDAYPHVKSWINDLMKRPAVKRRKMAPAKVYGPAMSTNVMRILVCLEEVGAEYEVIVDVDFGAREHKGPDHLARNPFGQVPAFQDGDLMLFESRAICRYILRKHRATDEANLLREGDPSESAVVDAWLDVEALRYEPSVHAVFVQRRVVPALGGEPDERVIAESVARLRETLAVYEARLEATRGYLAGGEVSLADLSHFPYTRYFMEMPYAAPVFGAYPRVTAWWERLLARPSVRKVAAMMSGGEG</sequence>
<dbReference type="CDD" id="cd03187">
    <property type="entry name" value="GST_C_Phi"/>
    <property type="match status" value="1"/>
</dbReference>
<dbReference type="FunFam" id="1.20.1050.10:FF:000004">
    <property type="entry name" value="Glutathione S-transferase F2"/>
    <property type="match status" value="2"/>
</dbReference>
<dbReference type="InterPro" id="IPR004046">
    <property type="entry name" value="GST_C"/>
</dbReference>
<dbReference type="AlphaFoldDB" id="A0A0E0MWF4"/>
<dbReference type="SFLD" id="SFLDS00019">
    <property type="entry name" value="Glutathione_Transferase_(cytos"/>
    <property type="match status" value="2"/>
</dbReference>
<keyword evidence="9" id="KW-1185">Reference proteome</keyword>
<dbReference type="EC" id="2.5.1.18" evidence="3"/>
<dbReference type="Proteomes" id="UP000008022">
    <property type="component" value="Unassembled WGS sequence"/>
</dbReference>
<name>A0A0E0MWF4_ORYRU</name>
<comment type="similarity">
    <text evidence="2">Belongs to the GST superfamily. Phi family.</text>
</comment>
<dbReference type="GO" id="GO:0006749">
    <property type="term" value="P:glutathione metabolic process"/>
    <property type="evidence" value="ECO:0007669"/>
    <property type="project" value="TreeGrafter"/>
</dbReference>
<evidence type="ECO:0000256" key="1">
    <source>
        <dbReference type="ARBA" id="ARBA00003701"/>
    </source>
</evidence>
<evidence type="ECO:0000259" key="7">
    <source>
        <dbReference type="PROSITE" id="PS50405"/>
    </source>
</evidence>
<feature type="domain" description="GST N-terminal" evidence="6">
    <location>
        <begin position="210"/>
        <end position="292"/>
    </location>
</feature>
<dbReference type="PANTHER" id="PTHR43900:SF52">
    <property type="entry name" value="GLUTATHIONE TRANSFERASE"/>
    <property type="match status" value="1"/>
</dbReference>
<reference evidence="9" key="1">
    <citation type="submission" date="2013-06" db="EMBL/GenBank/DDBJ databases">
        <authorList>
            <person name="Zhao Q."/>
        </authorList>
    </citation>
    <scope>NUCLEOTIDE SEQUENCE</scope>
    <source>
        <strain evidence="9">cv. W1943</strain>
    </source>
</reference>
<feature type="domain" description="GST N-terminal" evidence="6">
    <location>
        <begin position="2"/>
        <end position="83"/>
    </location>
</feature>
<comment type="function">
    <text evidence="1">Conjugation of reduced glutathione to a wide number of exogenous and endogenous hydrophobic electrophiles.</text>
</comment>
<evidence type="ECO:0000313" key="9">
    <source>
        <dbReference type="Proteomes" id="UP000008022"/>
    </source>
</evidence>
<dbReference type="Pfam" id="PF02798">
    <property type="entry name" value="GST_N"/>
    <property type="match status" value="2"/>
</dbReference>
<evidence type="ECO:0000256" key="2">
    <source>
        <dbReference type="ARBA" id="ARBA00010128"/>
    </source>
</evidence>
<evidence type="ECO:0000256" key="5">
    <source>
        <dbReference type="ARBA" id="ARBA00047960"/>
    </source>
</evidence>
<organism evidence="8 9">
    <name type="scientific">Oryza rufipogon</name>
    <name type="common">Brownbeard rice</name>
    <name type="synonym">Asian wild rice</name>
    <dbReference type="NCBI Taxonomy" id="4529"/>
    <lineage>
        <taxon>Eukaryota</taxon>
        <taxon>Viridiplantae</taxon>
        <taxon>Streptophyta</taxon>
        <taxon>Embryophyta</taxon>
        <taxon>Tracheophyta</taxon>
        <taxon>Spermatophyta</taxon>
        <taxon>Magnoliopsida</taxon>
        <taxon>Liliopsida</taxon>
        <taxon>Poales</taxon>
        <taxon>Poaceae</taxon>
        <taxon>BOP clade</taxon>
        <taxon>Oryzoideae</taxon>
        <taxon>Oryzeae</taxon>
        <taxon>Oryzinae</taxon>
        <taxon>Oryza</taxon>
    </lineage>
</organism>
<dbReference type="GO" id="GO:0005737">
    <property type="term" value="C:cytoplasm"/>
    <property type="evidence" value="ECO:0007669"/>
    <property type="project" value="TreeGrafter"/>
</dbReference>
<dbReference type="SUPFAM" id="SSF52833">
    <property type="entry name" value="Thioredoxin-like"/>
    <property type="match status" value="2"/>
</dbReference>
<dbReference type="GO" id="GO:0004364">
    <property type="term" value="F:glutathione transferase activity"/>
    <property type="evidence" value="ECO:0007669"/>
    <property type="project" value="UniProtKB-EC"/>
</dbReference>
<dbReference type="InterPro" id="IPR040079">
    <property type="entry name" value="Glutathione_S-Trfase"/>
</dbReference>
<feature type="domain" description="GST C-terminal" evidence="7">
    <location>
        <begin position="301"/>
        <end position="430"/>
    </location>
</feature>
<dbReference type="PANTHER" id="PTHR43900">
    <property type="entry name" value="GLUTATHIONE S-TRANSFERASE RHO"/>
    <property type="match status" value="1"/>
</dbReference>
<dbReference type="InterPro" id="IPR036249">
    <property type="entry name" value="Thioredoxin-like_sf"/>
</dbReference>
<dbReference type="GO" id="GO:0043295">
    <property type="term" value="F:glutathione binding"/>
    <property type="evidence" value="ECO:0007669"/>
    <property type="project" value="TreeGrafter"/>
</dbReference>
<dbReference type="Pfam" id="PF00043">
    <property type="entry name" value="GST_C"/>
    <property type="match status" value="2"/>
</dbReference>
<dbReference type="InterPro" id="IPR034347">
    <property type="entry name" value="GST_Phi_C"/>
</dbReference>
<dbReference type="FunFam" id="3.40.30.10:FF:000016">
    <property type="entry name" value="Glutathione S-transferase F2"/>
    <property type="match status" value="2"/>
</dbReference>
<dbReference type="SFLD" id="SFLDG01154">
    <property type="entry name" value="Main.5:_Phi-like"/>
    <property type="match status" value="2"/>
</dbReference>
<dbReference type="InterPro" id="IPR036282">
    <property type="entry name" value="Glutathione-S-Trfase_C_sf"/>
</dbReference>
<dbReference type="SUPFAM" id="SSF47616">
    <property type="entry name" value="GST C-terminal domain-like"/>
    <property type="match status" value="2"/>
</dbReference>
<dbReference type="EnsemblPlants" id="ORUFI01G17470.3">
    <property type="protein sequence ID" value="ORUFI01G17470.3"/>
    <property type="gene ID" value="ORUFI01G17470"/>
</dbReference>
<evidence type="ECO:0000313" key="8">
    <source>
        <dbReference type="EnsemblPlants" id="ORUFI01G17470.3"/>
    </source>
</evidence>
<dbReference type="PROSITE" id="PS50404">
    <property type="entry name" value="GST_NTER"/>
    <property type="match status" value="2"/>
</dbReference>
<proteinExistence type="inferred from homology"/>
<dbReference type="InterPro" id="IPR004045">
    <property type="entry name" value="Glutathione_S-Trfase_N"/>
</dbReference>
<feature type="domain" description="GST C-terminal" evidence="7">
    <location>
        <begin position="88"/>
        <end position="223"/>
    </location>
</feature>
<dbReference type="SFLD" id="SFLDG00358">
    <property type="entry name" value="Main_(cytGST)"/>
    <property type="match status" value="2"/>
</dbReference>
<dbReference type="Gene3D" id="1.20.1050.10">
    <property type="match status" value="2"/>
</dbReference>
<evidence type="ECO:0000259" key="6">
    <source>
        <dbReference type="PROSITE" id="PS50404"/>
    </source>
</evidence>
<dbReference type="GO" id="GO:0009635">
    <property type="term" value="P:response to herbicide"/>
    <property type="evidence" value="ECO:0007669"/>
    <property type="project" value="UniProtKB-ARBA"/>
</dbReference>
<keyword evidence="4" id="KW-0808">Transferase</keyword>
<dbReference type="InterPro" id="IPR010987">
    <property type="entry name" value="Glutathione-S-Trfase_C-like"/>
</dbReference>
<evidence type="ECO:0000256" key="4">
    <source>
        <dbReference type="ARBA" id="ARBA00022679"/>
    </source>
</evidence>
<dbReference type="PROSITE" id="PS50405">
    <property type="entry name" value="GST_CTER"/>
    <property type="match status" value="2"/>
</dbReference>
<evidence type="ECO:0000256" key="3">
    <source>
        <dbReference type="ARBA" id="ARBA00012452"/>
    </source>
</evidence>
<dbReference type="Gramene" id="ORUFI01G17470.3">
    <property type="protein sequence ID" value="ORUFI01G17470.3"/>
    <property type="gene ID" value="ORUFI01G17470"/>
</dbReference>
<dbReference type="Gene3D" id="3.40.30.10">
    <property type="entry name" value="Glutaredoxin"/>
    <property type="match status" value="2"/>
</dbReference>
<reference evidence="8" key="2">
    <citation type="submission" date="2015-06" db="UniProtKB">
        <authorList>
            <consortium name="EnsemblPlants"/>
        </authorList>
    </citation>
    <scope>IDENTIFICATION</scope>
</reference>
<accession>A0A0E0MWF4</accession>